<dbReference type="Proteomes" id="UP001230426">
    <property type="component" value="Unassembled WGS sequence"/>
</dbReference>
<proteinExistence type="predicted"/>
<feature type="region of interest" description="Disordered" evidence="1">
    <location>
        <begin position="35"/>
        <end position="57"/>
    </location>
</feature>
<evidence type="ECO:0008006" key="4">
    <source>
        <dbReference type="Google" id="ProtNLM"/>
    </source>
</evidence>
<keyword evidence="3" id="KW-1185">Reference proteome</keyword>
<dbReference type="EMBL" id="JAUSRB010000002">
    <property type="protein sequence ID" value="MDP9869069.1"/>
    <property type="molecule type" value="Genomic_DNA"/>
</dbReference>
<organism evidence="2 3">
    <name type="scientific">Streptosporangium brasiliense</name>
    <dbReference type="NCBI Taxonomy" id="47480"/>
    <lineage>
        <taxon>Bacteria</taxon>
        <taxon>Bacillati</taxon>
        <taxon>Actinomycetota</taxon>
        <taxon>Actinomycetes</taxon>
        <taxon>Streptosporangiales</taxon>
        <taxon>Streptosporangiaceae</taxon>
        <taxon>Streptosporangium</taxon>
    </lineage>
</organism>
<protein>
    <recommendedName>
        <fullName evidence="4">PH domain-containing protein</fullName>
    </recommendedName>
</protein>
<name>A0ABT9RIE6_9ACTN</name>
<dbReference type="RefSeq" id="WP_306872555.1">
    <property type="nucleotide sequence ID" value="NZ_JAUSRB010000002.1"/>
</dbReference>
<feature type="compositionally biased region" description="Polar residues" evidence="1">
    <location>
        <begin position="38"/>
        <end position="57"/>
    </location>
</feature>
<evidence type="ECO:0000256" key="1">
    <source>
        <dbReference type="SAM" id="MobiDB-lite"/>
    </source>
</evidence>
<reference evidence="2 3" key="1">
    <citation type="submission" date="2023-07" db="EMBL/GenBank/DDBJ databases">
        <title>Sequencing the genomes of 1000 actinobacteria strains.</title>
        <authorList>
            <person name="Klenk H.-P."/>
        </authorList>
    </citation>
    <scope>NUCLEOTIDE SEQUENCE [LARGE SCALE GENOMIC DNA]</scope>
    <source>
        <strain evidence="2 3">DSM 44109</strain>
    </source>
</reference>
<comment type="caution">
    <text evidence="2">The sequence shown here is derived from an EMBL/GenBank/DDBJ whole genome shotgun (WGS) entry which is preliminary data.</text>
</comment>
<evidence type="ECO:0000313" key="3">
    <source>
        <dbReference type="Proteomes" id="UP001230426"/>
    </source>
</evidence>
<gene>
    <name evidence="2" type="ORF">J2S55_008335</name>
</gene>
<evidence type="ECO:0000313" key="2">
    <source>
        <dbReference type="EMBL" id="MDP9869069.1"/>
    </source>
</evidence>
<accession>A0ABT9RIE6</accession>
<sequence length="57" mass="6213">MTVYQHDNHGLLIQQLFKADRSTASANWLRAIRDRKQPGTSRASGLGTASESINGVS</sequence>